<comment type="caution">
    <text evidence="12">The sequence shown here is derived from an EMBL/GenBank/DDBJ whole genome shotgun (WGS) entry which is preliminary data.</text>
</comment>
<dbReference type="EC" id="4.1.1.49" evidence="3 10"/>
<accession>A0A420WWZ3</accession>
<comment type="caution">
    <text evidence="10">Lacks conserved residue(s) required for the propagation of feature annotation.</text>
</comment>
<dbReference type="PIRSF" id="PIRSF006294">
    <property type="entry name" value="PEP_crbxkin"/>
    <property type="match status" value="1"/>
</dbReference>
<keyword evidence="6 10" id="KW-0210">Decarboxylase</keyword>
<evidence type="ECO:0000256" key="7">
    <source>
        <dbReference type="ARBA" id="ARBA00022840"/>
    </source>
</evidence>
<evidence type="ECO:0000313" key="13">
    <source>
        <dbReference type="Proteomes" id="UP000281975"/>
    </source>
</evidence>
<dbReference type="InterPro" id="IPR001272">
    <property type="entry name" value="PEP_carboxykinase_ATP"/>
</dbReference>
<feature type="binding site" evidence="10">
    <location>
        <position position="311"/>
    </location>
    <ligand>
        <name>ATP</name>
        <dbReference type="ChEBI" id="CHEBI:30616"/>
    </ligand>
</feature>
<sequence length="522" mass="57324">MSNTTTSRERASRPRLNPSPAELVEHAILNGEARLAANGALVAETGSRTGRSPKDRYIVDEPSTSAEIDWGSVNQPFPASRFDALWERVEGWLEGQSRFESELHVGADAEHYLPIRVVTEYAWHNLFACNLFVRPAPFNPKDKREWTILGAPGFACDPERDGTRSEGAVIINFARRRVLLAGMRYAGEMKKAMFTVQNFLLPEKGVLPMHCSANLGEDGETTLFFGLSGTGKTTLSADPARYLIGDDEHGWGEGTVFNLEGGCYAKTMDLSEEHEPIIHRAIRFGSVLENVVLDDARRPEYGDDCLSQNARAAYPLSFVDRRVEAGRAGEPTTLIFLTCDMSGVLPPVSILSREAAAYHFLSGYTARLGSTETGSASALEATFSTCFGAPFFPRPAREYAELLIKRIEAFGSRVYLVNTGWSGGAFGEGGERFSLKTTRAIIAAIHSGALKGVETQWLEGLNLAVPTHVDGVDERLLDPRRAWSDQAAFEARARELINRFVENFHRFEGVDEAIVAAGPTLD</sequence>
<comment type="subcellular location">
    <subcellularLocation>
        <location evidence="10">Cytoplasm</location>
    </subcellularLocation>
</comment>
<dbReference type="HAMAP" id="MF_00453">
    <property type="entry name" value="PEPCK_ATP"/>
    <property type="match status" value="1"/>
</dbReference>
<evidence type="ECO:0000256" key="9">
    <source>
        <dbReference type="ARBA" id="ARBA00047371"/>
    </source>
</evidence>
<keyword evidence="7 10" id="KW-0067">ATP-binding</keyword>
<comment type="function">
    <text evidence="10">Involved in the gluconeogenesis. Catalyzes the conversion of oxaloacetate (OAA) to phosphoenolpyruvate (PEP) through direct phosphoryl transfer between the nucleoside triphosphate and OAA.</text>
</comment>
<feature type="binding site" evidence="10">
    <location>
        <position position="311"/>
    </location>
    <ligand>
        <name>substrate</name>
    </ligand>
</feature>
<dbReference type="Proteomes" id="UP000281975">
    <property type="component" value="Unassembled WGS sequence"/>
</dbReference>
<dbReference type="NCBIfam" id="NF006821">
    <property type="entry name" value="PRK09344.1-3"/>
    <property type="match status" value="1"/>
</dbReference>
<keyword evidence="10" id="KW-0464">Manganese</keyword>
<dbReference type="GO" id="GO:0046872">
    <property type="term" value="F:metal ion binding"/>
    <property type="evidence" value="ECO:0007669"/>
    <property type="project" value="UniProtKB-KW"/>
</dbReference>
<dbReference type="EMBL" id="RBIN01000004">
    <property type="protein sequence ID" value="RKR04207.1"/>
    <property type="molecule type" value="Genomic_DNA"/>
</dbReference>
<dbReference type="OrthoDB" id="9806325at2"/>
<evidence type="ECO:0000256" key="1">
    <source>
        <dbReference type="ARBA" id="ARBA00004742"/>
    </source>
</evidence>
<dbReference type="UniPathway" id="UPA00138"/>
<comment type="cofactor">
    <cofactor evidence="10">
        <name>Mn(2+)</name>
        <dbReference type="ChEBI" id="CHEBI:29035"/>
    </cofactor>
    <text evidence="10">Binds 1 Mn(2+) ion per subunit.</text>
</comment>
<evidence type="ECO:0000313" key="12">
    <source>
        <dbReference type="EMBL" id="RKR04207.1"/>
    </source>
</evidence>
<dbReference type="NCBIfam" id="TIGR00224">
    <property type="entry name" value="pckA"/>
    <property type="match status" value="1"/>
</dbReference>
<feature type="binding site" evidence="10">
    <location>
        <position position="191"/>
    </location>
    <ligand>
        <name>ATP</name>
        <dbReference type="ChEBI" id="CHEBI:30616"/>
    </ligand>
</feature>
<feature type="binding site" evidence="10">
    <location>
        <position position="51"/>
    </location>
    <ligand>
        <name>substrate</name>
    </ligand>
</feature>
<dbReference type="SUPFAM" id="SSF68923">
    <property type="entry name" value="PEP carboxykinase N-terminal domain"/>
    <property type="match status" value="1"/>
</dbReference>
<dbReference type="Gene3D" id="3.90.228.20">
    <property type="match status" value="1"/>
</dbReference>
<feature type="binding site" evidence="10">
    <location>
        <position position="210"/>
    </location>
    <ligand>
        <name>ATP</name>
        <dbReference type="ChEBI" id="CHEBI:30616"/>
    </ligand>
</feature>
<comment type="catalytic activity">
    <reaction evidence="9 10">
        <text>oxaloacetate + ATP = phosphoenolpyruvate + ADP + CO2</text>
        <dbReference type="Rhea" id="RHEA:18617"/>
        <dbReference type="ChEBI" id="CHEBI:16452"/>
        <dbReference type="ChEBI" id="CHEBI:16526"/>
        <dbReference type="ChEBI" id="CHEBI:30616"/>
        <dbReference type="ChEBI" id="CHEBI:58702"/>
        <dbReference type="ChEBI" id="CHEBI:456216"/>
        <dbReference type="EC" id="4.1.1.49"/>
    </reaction>
</comment>
<dbReference type="NCBIfam" id="NF006823">
    <property type="entry name" value="PRK09344.1-5"/>
    <property type="match status" value="1"/>
</dbReference>
<feature type="binding site" evidence="10">
    <location>
        <position position="191"/>
    </location>
    <ligand>
        <name>substrate</name>
    </ligand>
</feature>
<dbReference type="GO" id="GO:0016301">
    <property type="term" value="F:kinase activity"/>
    <property type="evidence" value="ECO:0007669"/>
    <property type="project" value="UniProtKB-KW"/>
</dbReference>
<dbReference type="GO" id="GO:0005524">
    <property type="term" value="F:ATP binding"/>
    <property type="evidence" value="ECO:0007669"/>
    <property type="project" value="UniProtKB-UniRule"/>
</dbReference>
<proteinExistence type="inferred from homology"/>
<dbReference type="SUPFAM" id="SSF53795">
    <property type="entry name" value="PEP carboxykinase-like"/>
    <property type="match status" value="1"/>
</dbReference>
<dbReference type="InterPro" id="IPR013035">
    <property type="entry name" value="PEP_carboxykinase_C"/>
</dbReference>
<dbReference type="Gene3D" id="2.170.8.10">
    <property type="entry name" value="Phosphoenolpyruvate Carboxykinase, domain 2"/>
    <property type="match status" value="1"/>
</dbReference>
<dbReference type="AlphaFoldDB" id="A0A420WWZ3"/>
<feature type="binding site" evidence="10">
    <location>
        <begin position="226"/>
        <end position="234"/>
    </location>
    <ligand>
        <name>ATP</name>
        <dbReference type="ChEBI" id="CHEBI:30616"/>
    </ligand>
</feature>
<organism evidence="12 13">
    <name type="scientific">Kushneria sinocarnis</name>
    <dbReference type="NCBI Taxonomy" id="595502"/>
    <lineage>
        <taxon>Bacteria</taxon>
        <taxon>Pseudomonadati</taxon>
        <taxon>Pseudomonadota</taxon>
        <taxon>Gammaproteobacteria</taxon>
        <taxon>Oceanospirillales</taxon>
        <taxon>Halomonadaceae</taxon>
        <taxon>Kushneria</taxon>
    </lineage>
</organism>
<comment type="subunit">
    <text evidence="10">Monomer.</text>
</comment>
<dbReference type="Pfam" id="PF01293">
    <property type="entry name" value="PEPCK_ATP"/>
    <property type="match status" value="1"/>
</dbReference>
<feature type="binding site" evidence="10">
    <location>
        <position position="247"/>
    </location>
    <ligand>
        <name>Mn(2+)</name>
        <dbReference type="ChEBI" id="CHEBI:29035"/>
    </ligand>
</feature>
<feature type="binding site" evidence="10">
    <location>
        <position position="438"/>
    </location>
    <ligand>
        <name>ATP</name>
        <dbReference type="ChEBI" id="CHEBI:30616"/>
    </ligand>
</feature>
<comment type="pathway">
    <text evidence="1 10">Carbohydrate biosynthesis; gluconeogenesis.</text>
</comment>
<feature type="binding site" evidence="10">
    <location>
        <position position="191"/>
    </location>
    <ligand>
        <name>Mn(2+)</name>
        <dbReference type="ChEBI" id="CHEBI:29035"/>
    </ligand>
</feature>
<reference evidence="12 13" key="1">
    <citation type="submission" date="2018-10" db="EMBL/GenBank/DDBJ databases">
        <title>Genomic Encyclopedia of Type Strains, Phase IV (KMG-IV): sequencing the most valuable type-strain genomes for metagenomic binning, comparative biology and taxonomic classification.</title>
        <authorList>
            <person name="Goeker M."/>
        </authorList>
    </citation>
    <scope>NUCLEOTIDE SEQUENCE [LARGE SCALE GENOMIC DNA]</scope>
    <source>
        <strain evidence="12 13">DSM 23229</strain>
    </source>
</reference>
<keyword evidence="4 10" id="KW-0312">Gluconeogenesis</keyword>
<keyword evidence="12" id="KW-0670">Pyruvate</keyword>
<keyword evidence="10" id="KW-0963">Cytoplasm</keyword>
<dbReference type="RefSeq" id="WP_121172391.1">
    <property type="nucleotide sequence ID" value="NZ_RBIN01000004.1"/>
</dbReference>
<keyword evidence="5 10" id="KW-0547">Nucleotide-binding</keyword>
<evidence type="ECO:0000256" key="4">
    <source>
        <dbReference type="ARBA" id="ARBA00022432"/>
    </source>
</evidence>
<dbReference type="GO" id="GO:0005829">
    <property type="term" value="C:cytosol"/>
    <property type="evidence" value="ECO:0007669"/>
    <property type="project" value="TreeGrafter"/>
</dbReference>
<evidence type="ECO:0000256" key="11">
    <source>
        <dbReference type="SAM" id="MobiDB-lite"/>
    </source>
</evidence>
<protein>
    <recommendedName>
        <fullName evidence="3 10">Phosphoenolpyruvate carboxykinase (ATP)</fullName>
        <shortName evidence="10">PCK</shortName>
        <shortName evidence="10">PEP carboxykinase</shortName>
        <shortName evidence="10">PEPCK</shortName>
        <ecNumber evidence="3 10">4.1.1.49</ecNumber>
    </recommendedName>
</protein>
<feature type="binding site" evidence="10">
    <location>
        <position position="275"/>
    </location>
    <ligand>
        <name>ATP</name>
        <dbReference type="ChEBI" id="CHEBI:30616"/>
    </ligand>
</feature>
<keyword evidence="12" id="KW-0808">Transferase</keyword>
<feature type="binding site" evidence="10">
    <location>
        <position position="185"/>
    </location>
    <ligand>
        <name>substrate</name>
    </ligand>
</feature>
<dbReference type="PANTHER" id="PTHR30031">
    <property type="entry name" value="PHOSPHOENOLPYRUVATE CARBOXYKINASE ATP"/>
    <property type="match status" value="1"/>
</dbReference>
<comment type="similarity">
    <text evidence="2 10">Belongs to the phosphoenolpyruvate carboxykinase (ATP) family.</text>
</comment>
<keyword evidence="10" id="KW-0479">Metal-binding</keyword>
<dbReference type="GO" id="GO:0004612">
    <property type="term" value="F:phosphoenolpyruvate carboxykinase (ATP) activity"/>
    <property type="evidence" value="ECO:0007669"/>
    <property type="project" value="UniProtKB-UniRule"/>
</dbReference>
<evidence type="ECO:0000256" key="5">
    <source>
        <dbReference type="ARBA" id="ARBA00022741"/>
    </source>
</evidence>
<keyword evidence="13" id="KW-1185">Reference proteome</keyword>
<evidence type="ECO:0000256" key="3">
    <source>
        <dbReference type="ARBA" id="ARBA00012363"/>
    </source>
</evidence>
<feature type="binding site" evidence="10">
    <location>
        <position position="210"/>
    </location>
    <ligand>
        <name>Mn(2+)</name>
        <dbReference type="ChEBI" id="CHEBI:29035"/>
    </ligand>
</feature>
<keyword evidence="12" id="KW-0418">Kinase</keyword>
<name>A0A420WWZ3_9GAMM</name>
<dbReference type="PANTHER" id="PTHR30031:SF0">
    <property type="entry name" value="PHOSPHOENOLPYRUVATE CARBOXYKINASE (ATP)"/>
    <property type="match status" value="1"/>
</dbReference>
<keyword evidence="8 10" id="KW-0456">Lyase</keyword>
<feature type="region of interest" description="Disordered" evidence="11">
    <location>
        <begin position="1"/>
        <end position="20"/>
    </location>
</feature>
<evidence type="ECO:0000256" key="8">
    <source>
        <dbReference type="ARBA" id="ARBA00023239"/>
    </source>
</evidence>
<evidence type="ECO:0000256" key="2">
    <source>
        <dbReference type="ARBA" id="ARBA00006052"/>
    </source>
</evidence>
<evidence type="ECO:0000256" key="10">
    <source>
        <dbReference type="HAMAP-Rule" id="MF_00453"/>
    </source>
</evidence>
<dbReference type="InterPro" id="IPR008210">
    <property type="entry name" value="PEP_carboxykinase_N"/>
</dbReference>
<dbReference type="GO" id="GO:0006094">
    <property type="term" value="P:gluconeogenesis"/>
    <property type="evidence" value="ECO:0007669"/>
    <property type="project" value="UniProtKB-UniRule"/>
</dbReference>
<dbReference type="Gene3D" id="3.40.449.10">
    <property type="entry name" value="Phosphoenolpyruvate Carboxykinase, domain 1"/>
    <property type="match status" value="1"/>
</dbReference>
<gene>
    <name evidence="10" type="primary">pckA</name>
    <name evidence="12" type="ORF">C7446_1408</name>
</gene>
<evidence type="ECO:0000256" key="6">
    <source>
        <dbReference type="ARBA" id="ARBA00022793"/>
    </source>
</evidence>
<dbReference type="NCBIfam" id="NF006820">
    <property type="entry name" value="PRK09344.1-2"/>
    <property type="match status" value="1"/>
</dbReference>